<comment type="caution">
    <text evidence="1">The sequence shown here is derived from an EMBL/GenBank/DDBJ whole genome shotgun (WGS) entry which is preliminary data.</text>
</comment>
<dbReference type="EMBL" id="BGZK01000166">
    <property type="protein sequence ID" value="GBP24863.1"/>
    <property type="molecule type" value="Genomic_DNA"/>
</dbReference>
<evidence type="ECO:0000313" key="1">
    <source>
        <dbReference type="EMBL" id="GBP24863.1"/>
    </source>
</evidence>
<gene>
    <name evidence="1" type="ORF">EVAR_14196_1</name>
</gene>
<organism evidence="1 2">
    <name type="scientific">Eumeta variegata</name>
    <name type="common">Bagworm moth</name>
    <name type="synonym">Eumeta japonica</name>
    <dbReference type="NCBI Taxonomy" id="151549"/>
    <lineage>
        <taxon>Eukaryota</taxon>
        <taxon>Metazoa</taxon>
        <taxon>Ecdysozoa</taxon>
        <taxon>Arthropoda</taxon>
        <taxon>Hexapoda</taxon>
        <taxon>Insecta</taxon>
        <taxon>Pterygota</taxon>
        <taxon>Neoptera</taxon>
        <taxon>Endopterygota</taxon>
        <taxon>Lepidoptera</taxon>
        <taxon>Glossata</taxon>
        <taxon>Ditrysia</taxon>
        <taxon>Tineoidea</taxon>
        <taxon>Psychidae</taxon>
        <taxon>Oiketicinae</taxon>
        <taxon>Eumeta</taxon>
    </lineage>
</organism>
<proteinExistence type="predicted"/>
<protein>
    <submittedName>
        <fullName evidence="1">Uncharacterized protein</fullName>
    </submittedName>
</protein>
<dbReference type="AlphaFoldDB" id="A0A4C1UEF4"/>
<dbReference type="Proteomes" id="UP000299102">
    <property type="component" value="Unassembled WGS sequence"/>
</dbReference>
<sequence length="97" mass="11174">MKDLDFSPRVIEEIFQNCLWNYYFTTAAPRKCVDSTHEYGRELAASTINLRLVNESSRGRFPPHFHYSAPRSQIFYLLPSGQRRAGDSSGVDGDRRC</sequence>
<keyword evidence="2" id="KW-1185">Reference proteome</keyword>
<reference evidence="1 2" key="1">
    <citation type="journal article" date="2019" name="Commun. Biol.">
        <title>The bagworm genome reveals a unique fibroin gene that provides high tensile strength.</title>
        <authorList>
            <person name="Kono N."/>
            <person name="Nakamura H."/>
            <person name="Ohtoshi R."/>
            <person name="Tomita M."/>
            <person name="Numata K."/>
            <person name="Arakawa K."/>
        </authorList>
    </citation>
    <scope>NUCLEOTIDE SEQUENCE [LARGE SCALE GENOMIC DNA]</scope>
</reference>
<accession>A0A4C1UEF4</accession>
<name>A0A4C1UEF4_EUMVA</name>
<evidence type="ECO:0000313" key="2">
    <source>
        <dbReference type="Proteomes" id="UP000299102"/>
    </source>
</evidence>